<dbReference type="InParanoid" id="A0A6P7G394"/>
<dbReference type="Pfam" id="PF16040">
    <property type="entry name" value="APD1-4_N"/>
    <property type="match status" value="1"/>
</dbReference>
<evidence type="ECO:0000259" key="4">
    <source>
        <dbReference type="Pfam" id="PF16041"/>
    </source>
</evidence>
<feature type="transmembrane region" description="Helical" evidence="2">
    <location>
        <begin position="35"/>
        <end position="56"/>
    </location>
</feature>
<evidence type="ECO:0000256" key="2">
    <source>
        <dbReference type="SAM" id="Phobius"/>
    </source>
</evidence>
<dbReference type="Pfam" id="PF16041">
    <property type="entry name" value="APD1-4_M"/>
    <property type="match status" value="1"/>
</dbReference>
<feature type="domain" description="E3 ubiquitin-protein ligase APD1-4 N-terminal" evidence="3">
    <location>
        <begin position="93"/>
        <end position="162"/>
    </location>
</feature>
<dbReference type="AlphaFoldDB" id="A0A6P7G394"/>
<evidence type="ECO:0000256" key="1">
    <source>
        <dbReference type="SAM" id="MobiDB-lite"/>
    </source>
</evidence>
<reference evidence="5" key="1">
    <citation type="submission" date="2025-08" db="UniProtKB">
        <authorList>
            <consortium name="RefSeq"/>
        </authorList>
    </citation>
    <scope>IDENTIFICATION</scope>
    <source>
        <tissue evidence="5">Whole insect</tissue>
    </source>
</reference>
<organism evidence="5">
    <name type="scientific">Diabrotica virgifera virgifera</name>
    <name type="common">western corn rootworm</name>
    <dbReference type="NCBI Taxonomy" id="50390"/>
    <lineage>
        <taxon>Eukaryota</taxon>
        <taxon>Metazoa</taxon>
        <taxon>Ecdysozoa</taxon>
        <taxon>Arthropoda</taxon>
        <taxon>Hexapoda</taxon>
        <taxon>Insecta</taxon>
        <taxon>Pterygota</taxon>
        <taxon>Neoptera</taxon>
        <taxon>Endopterygota</taxon>
        <taxon>Coleoptera</taxon>
        <taxon>Polyphaga</taxon>
        <taxon>Cucujiformia</taxon>
        <taxon>Chrysomeloidea</taxon>
        <taxon>Chrysomelidae</taxon>
        <taxon>Galerucinae</taxon>
        <taxon>Diabroticina</taxon>
        <taxon>Diabroticites</taxon>
        <taxon>Diabrotica</taxon>
    </lineage>
</organism>
<dbReference type="PANTHER" id="PTHR39077">
    <property type="entry name" value="DUF4793 DOMAIN-CONTAINING PROTEIN"/>
    <property type="match status" value="1"/>
</dbReference>
<feature type="compositionally biased region" description="Polar residues" evidence="1">
    <location>
        <begin position="228"/>
        <end position="240"/>
    </location>
</feature>
<accession>A0A6P7G394</accession>
<evidence type="ECO:0000259" key="3">
    <source>
        <dbReference type="Pfam" id="PF16040"/>
    </source>
</evidence>
<dbReference type="PANTHER" id="PTHR39077:SF2">
    <property type="entry name" value="E3 UBIQUITIN-PROTEIN LIGASE APD1-4 MIDDLE DOMAIN-CONTAINING PROTEIN"/>
    <property type="match status" value="1"/>
</dbReference>
<dbReference type="InterPro" id="IPR032008">
    <property type="entry name" value="APD1-4_N"/>
</dbReference>
<gene>
    <name evidence="5" type="primary">LOC114337187</name>
</gene>
<protein>
    <submittedName>
        <fullName evidence="5">Uncharacterized protein LOC114337187 isoform X1</fullName>
    </submittedName>
</protein>
<sequence>MLVASSSSISYYNGQKYSSILDLNEKRKMQGAKRVLVFCLMTAILPTILIIIPLYLRHHVFADIVYPVSESDVLAISEGVSSIFCESIGLKMNSSFNAFQLPSKPKKSGKIKHIRLKKSMILPDDTLEYWGFYLLQGSTVKLKVCSRHNGARILVVRGEKNLNTCNLMREGGKYGARMDAEFNKVKVFYENEKPADVLDMFDEDKAEEELDNNDNGVGLSKKAKRTDNSFFPNENAQPAENHTHQETEPVPKLRHSKRHLKEWKEKVDALRKKLEGKRRKRSISALDAHIKHGGNAKNTSDVDGESESSVSSFETELLQCYDGKILLSSSFQHSNRFCNSTQYLDQSNHMVTEHTVASDGYYYYIFYSDNDIVKNDIHVVFNIFKTTYGFKNDTSGKECINQTVCEFPIHLMSNEIVIVEVPTRDGIEHEDDDITFLTSTCRPRMEVYVIFPILVLILIMVCAFL</sequence>
<feature type="region of interest" description="Disordered" evidence="1">
    <location>
        <begin position="282"/>
        <end position="308"/>
    </location>
</feature>
<keyword evidence="2" id="KW-1133">Transmembrane helix</keyword>
<name>A0A6P7G394_DIAVI</name>
<evidence type="ECO:0000313" key="5">
    <source>
        <dbReference type="RefSeq" id="XP_028143391.1"/>
    </source>
</evidence>
<keyword evidence="2" id="KW-0812">Transmembrane</keyword>
<proteinExistence type="predicted"/>
<dbReference type="RefSeq" id="XP_028143391.1">
    <property type="nucleotide sequence ID" value="XM_028287590.1"/>
</dbReference>
<feature type="compositionally biased region" description="Basic and acidic residues" evidence="1">
    <location>
        <begin position="241"/>
        <end position="251"/>
    </location>
</feature>
<feature type="transmembrane region" description="Helical" evidence="2">
    <location>
        <begin position="447"/>
        <end position="464"/>
    </location>
</feature>
<dbReference type="InterPro" id="IPR032010">
    <property type="entry name" value="APD1-4_M"/>
</dbReference>
<feature type="region of interest" description="Disordered" evidence="1">
    <location>
        <begin position="207"/>
        <end position="255"/>
    </location>
</feature>
<keyword evidence="2" id="KW-0472">Membrane</keyword>
<feature type="domain" description="E3 ubiquitin-protein ligase APD1-4 middle" evidence="4">
    <location>
        <begin position="353"/>
        <end position="462"/>
    </location>
</feature>